<dbReference type="RefSeq" id="WP_045037380.1">
    <property type="nucleotide sequence ID" value="NZ_JZSR01000021.1"/>
</dbReference>
<protein>
    <recommendedName>
        <fullName evidence="3">DUF4942 domain-containing protein</fullName>
    </recommendedName>
</protein>
<evidence type="ECO:0000313" key="1">
    <source>
        <dbReference type="EMBL" id="PSW98996.1"/>
    </source>
</evidence>
<gene>
    <name evidence="1" type="ORF">C9J52_04805</name>
</gene>
<proteinExistence type="predicted"/>
<name>A0ABX5GVF2_9GAMM</name>
<dbReference type="EMBL" id="PYOP01000005">
    <property type="protein sequence ID" value="PSW98996.1"/>
    <property type="molecule type" value="Genomic_DNA"/>
</dbReference>
<accession>A0ABX5GVF2</accession>
<reference evidence="1 2" key="1">
    <citation type="submission" date="2018-03" db="EMBL/GenBank/DDBJ databases">
        <title>Whole genome sequencing of Histamine producing bacteria.</title>
        <authorList>
            <person name="Butler K."/>
        </authorList>
    </citation>
    <scope>NUCLEOTIDE SEQUENCE [LARGE SCALE GENOMIC DNA]</scope>
    <source>
        <strain evidence="1 2">ATCC 51761</strain>
    </source>
</reference>
<organism evidence="1 2">
    <name type="scientific">Photobacterium iliopiscarium</name>
    <dbReference type="NCBI Taxonomy" id="56192"/>
    <lineage>
        <taxon>Bacteria</taxon>
        <taxon>Pseudomonadati</taxon>
        <taxon>Pseudomonadota</taxon>
        <taxon>Gammaproteobacteria</taxon>
        <taxon>Vibrionales</taxon>
        <taxon>Vibrionaceae</taxon>
        <taxon>Photobacterium</taxon>
    </lineage>
</organism>
<sequence>MNYYQQNNVSVSSSIQVSFLSVIYVNIVEDSNVHKLISRLTVAQKEFRKCIDWKQPCHEVKSKALELSSILEAIMDSSKELPYEKRKEFCEKVVESACVVIEQYKDALSIEGFSEAIVDELFDYTQKFYEQNFGLSINDDFWFRLQCYEWCLKEGFVNRPNNNYSNQGLEYKYTFSEEQLEKFFSDNRKQLIKIMLENNDAYHRVTLNSPLLNEDTNQSFGLYNRISKVEVA</sequence>
<evidence type="ECO:0008006" key="3">
    <source>
        <dbReference type="Google" id="ProtNLM"/>
    </source>
</evidence>
<comment type="caution">
    <text evidence="1">The sequence shown here is derived from an EMBL/GenBank/DDBJ whole genome shotgun (WGS) entry which is preliminary data.</text>
</comment>
<keyword evidence="2" id="KW-1185">Reference proteome</keyword>
<dbReference type="Proteomes" id="UP000241190">
    <property type="component" value="Unassembled WGS sequence"/>
</dbReference>
<evidence type="ECO:0000313" key="2">
    <source>
        <dbReference type="Proteomes" id="UP000241190"/>
    </source>
</evidence>